<dbReference type="Pfam" id="PF20510">
    <property type="entry name" value="HgmA_N"/>
    <property type="match status" value="1"/>
</dbReference>
<evidence type="ECO:0000256" key="14">
    <source>
        <dbReference type="ARBA" id="ARBA00023004"/>
    </source>
</evidence>
<evidence type="ECO:0000256" key="3">
    <source>
        <dbReference type="ARBA" id="ARBA00005817"/>
    </source>
</evidence>
<dbReference type="PROSITE" id="PS00696">
    <property type="entry name" value="ETF_ALPHA"/>
    <property type="match status" value="1"/>
</dbReference>
<comment type="cofactor">
    <cofactor evidence="1 18">
        <name>Fe cation</name>
        <dbReference type="ChEBI" id="CHEBI:24875"/>
    </cofactor>
</comment>
<evidence type="ECO:0000256" key="13">
    <source>
        <dbReference type="ARBA" id="ARBA00023002"/>
    </source>
</evidence>
<keyword evidence="23" id="KW-1185">Reference proteome</keyword>
<dbReference type="InterPro" id="IPR014710">
    <property type="entry name" value="RmlC-like_jellyroll"/>
</dbReference>
<keyword evidence="14 18" id="KW-0408">Iron</keyword>
<comment type="pathway">
    <text evidence="2">Amino-acid degradation; L-phenylalanine degradation; acetoacetate and fumarate from L-phenylalanine: step 4/6.</text>
</comment>
<dbReference type="InterPro" id="IPR046452">
    <property type="entry name" value="HgmA_N"/>
</dbReference>
<evidence type="ECO:0000256" key="10">
    <source>
        <dbReference type="ARBA" id="ARBA00022827"/>
    </source>
</evidence>
<keyword evidence="15" id="KW-0585">Phenylalanine catabolism</keyword>
<evidence type="ECO:0000313" key="22">
    <source>
        <dbReference type="EMBL" id="KAJ1718522.1"/>
    </source>
</evidence>
<evidence type="ECO:0000256" key="5">
    <source>
        <dbReference type="ARBA" id="ARBA00011355"/>
    </source>
</evidence>
<keyword evidence="10" id="KW-0274">FAD</keyword>
<dbReference type="SUPFAM" id="SSF52467">
    <property type="entry name" value="DHS-like NAD/FAD-binding domain"/>
    <property type="match status" value="1"/>
</dbReference>
<name>A0A9W7XT52_9FUNG</name>
<keyword evidence="12" id="KW-0223">Dioxygenase</keyword>
<dbReference type="AlphaFoldDB" id="A0A9W7XT52"/>
<keyword evidence="9 18" id="KW-0479">Metal-binding</keyword>
<dbReference type="GO" id="GO:0005737">
    <property type="term" value="C:cytoplasm"/>
    <property type="evidence" value="ECO:0007669"/>
    <property type="project" value="TreeGrafter"/>
</dbReference>
<feature type="binding site" evidence="18">
    <location>
        <position position="510"/>
    </location>
    <ligand>
        <name>Fe cation</name>
        <dbReference type="ChEBI" id="CHEBI:24875"/>
    </ligand>
</feature>
<dbReference type="Gene3D" id="3.40.50.1220">
    <property type="entry name" value="TPP-binding domain"/>
    <property type="match status" value="1"/>
</dbReference>
<dbReference type="GO" id="GO:0004411">
    <property type="term" value="F:homogentisate 1,2-dioxygenase activity"/>
    <property type="evidence" value="ECO:0007669"/>
    <property type="project" value="UniProtKB-EC"/>
</dbReference>
<dbReference type="InterPro" id="IPR011051">
    <property type="entry name" value="RmlC_Cupin_sf"/>
</dbReference>
<dbReference type="SUPFAM" id="SSF51182">
    <property type="entry name" value="RmlC-like cupins"/>
    <property type="match status" value="1"/>
</dbReference>
<evidence type="ECO:0000256" key="1">
    <source>
        <dbReference type="ARBA" id="ARBA00001962"/>
    </source>
</evidence>
<dbReference type="NCBIfam" id="TIGR01015">
    <property type="entry name" value="hmgA"/>
    <property type="match status" value="1"/>
</dbReference>
<comment type="subunit">
    <text evidence="5">Heterodimer of an alpha and a beta subunit.</text>
</comment>
<evidence type="ECO:0000313" key="23">
    <source>
        <dbReference type="Proteomes" id="UP001149813"/>
    </source>
</evidence>
<dbReference type="GO" id="GO:0006572">
    <property type="term" value="P:L-tyrosine catabolic process"/>
    <property type="evidence" value="ECO:0007669"/>
    <property type="project" value="UniProtKB-KW"/>
</dbReference>
<feature type="domain" description="Homogentisate 1,2-dioxygenase N-terminal" evidence="21">
    <location>
        <begin position="147"/>
        <end position="418"/>
    </location>
</feature>
<dbReference type="GO" id="GO:0006559">
    <property type="term" value="P:L-phenylalanine catabolic process"/>
    <property type="evidence" value="ECO:0007669"/>
    <property type="project" value="UniProtKB-KW"/>
</dbReference>
<dbReference type="InterPro" id="IPR018206">
    <property type="entry name" value="ETF_asu_C_CS"/>
</dbReference>
<keyword evidence="13" id="KW-0560">Oxidoreductase</keyword>
<evidence type="ECO:0000256" key="2">
    <source>
        <dbReference type="ARBA" id="ARBA00004704"/>
    </source>
</evidence>
<evidence type="ECO:0000256" key="8">
    <source>
        <dbReference type="ARBA" id="ARBA00022630"/>
    </source>
</evidence>
<accession>A0A9W7XT52</accession>
<feature type="binding site" evidence="18">
    <location>
        <position position="510"/>
    </location>
    <ligand>
        <name>homogentisate</name>
        <dbReference type="ChEBI" id="CHEBI:16169"/>
    </ligand>
</feature>
<evidence type="ECO:0000256" key="18">
    <source>
        <dbReference type="PIRSR" id="PIRSR605708-2"/>
    </source>
</evidence>
<dbReference type="InterPro" id="IPR014731">
    <property type="entry name" value="ETF_asu_C"/>
</dbReference>
<gene>
    <name evidence="22" type="ORF">LPJ53_006476</name>
</gene>
<evidence type="ECO:0000259" key="20">
    <source>
        <dbReference type="Pfam" id="PF04209"/>
    </source>
</evidence>
<dbReference type="FunFam" id="2.60.120.10:FF:000034">
    <property type="entry name" value="Homogentisate 1,2-dioxygenase"/>
    <property type="match status" value="1"/>
</dbReference>
<feature type="binding site" evidence="18">
    <location>
        <position position="474"/>
    </location>
    <ligand>
        <name>Fe cation</name>
        <dbReference type="ChEBI" id="CHEBI:24875"/>
    </ligand>
</feature>
<evidence type="ECO:0000256" key="12">
    <source>
        <dbReference type="ARBA" id="ARBA00022964"/>
    </source>
</evidence>
<comment type="function">
    <text evidence="16">The electron transfer flavoprotein serves as a specific electron acceptor for several dehydrogenases, including five acyl-CoA dehydrogenases, glutaryl-CoA and sarcosine dehydrogenase. It transfers the electrons to the main mitochondrial respiratory chain via ETF-ubiquinone oxidoreductase (ETF dehydrogenase).</text>
</comment>
<dbReference type="OrthoDB" id="1689029at2759"/>
<feature type="domain" description="Electron transfer flavoprotein alpha subunit C-terminal" evidence="19">
    <location>
        <begin position="16"/>
        <end position="96"/>
    </location>
</feature>
<evidence type="ECO:0000256" key="7">
    <source>
        <dbReference type="ARBA" id="ARBA00020656"/>
    </source>
</evidence>
<comment type="similarity">
    <text evidence="4">Belongs to the homogentisate dioxygenase family.</text>
</comment>
<dbReference type="PANTHER" id="PTHR11056:SF0">
    <property type="entry name" value="HOMOGENTISATE 1,2-DIOXYGENASE"/>
    <property type="match status" value="1"/>
</dbReference>
<dbReference type="Gene3D" id="2.60.120.10">
    <property type="entry name" value="Jelly Rolls"/>
    <property type="match status" value="1"/>
</dbReference>
<evidence type="ECO:0000256" key="15">
    <source>
        <dbReference type="ARBA" id="ARBA00023232"/>
    </source>
</evidence>
<evidence type="ECO:0000259" key="19">
    <source>
        <dbReference type="Pfam" id="PF00766"/>
    </source>
</evidence>
<dbReference type="InterPro" id="IPR046451">
    <property type="entry name" value="HgmA_C"/>
</dbReference>
<organism evidence="22 23">
    <name type="scientific">Coemansia erecta</name>
    <dbReference type="NCBI Taxonomy" id="147472"/>
    <lineage>
        <taxon>Eukaryota</taxon>
        <taxon>Fungi</taxon>
        <taxon>Fungi incertae sedis</taxon>
        <taxon>Zoopagomycota</taxon>
        <taxon>Kickxellomycotina</taxon>
        <taxon>Kickxellomycetes</taxon>
        <taxon>Kickxellales</taxon>
        <taxon>Kickxellaceae</taxon>
        <taxon>Coemansia</taxon>
    </lineage>
</organism>
<evidence type="ECO:0000256" key="4">
    <source>
        <dbReference type="ARBA" id="ARBA00007757"/>
    </source>
</evidence>
<feature type="domain" description="Homogentisate 1,2-dioxygenase C-terminal" evidence="20">
    <location>
        <begin position="421"/>
        <end position="515"/>
    </location>
</feature>
<feature type="non-terminal residue" evidence="22">
    <location>
        <position position="516"/>
    </location>
</feature>
<dbReference type="Proteomes" id="UP001149813">
    <property type="component" value="Unassembled WGS sequence"/>
</dbReference>
<dbReference type="EC" id="1.13.11.5" evidence="6"/>
<feature type="active site" description="Proton acceptor" evidence="17">
    <location>
        <position position="431"/>
    </location>
</feature>
<dbReference type="FunFam" id="3.40.50.1220:FF:000001">
    <property type="entry name" value="Electron transfer flavoprotein, alpha subunit"/>
    <property type="match status" value="1"/>
</dbReference>
<dbReference type="InterPro" id="IPR029035">
    <property type="entry name" value="DHS-like_NAD/FAD-binding_dom"/>
</dbReference>
<dbReference type="GO" id="GO:0046872">
    <property type="term" value="F:metal ion binding"/>
    <property type="evidence" value="ECO:0007669"/>
    <property type="project" value="UniProtKB-KW"/>
</dbReference>
<evidence type="ECO:0000256" key="16">
    <source>
        <dbReference type="ARBA" id="ARBA00025416"/>
    </source>
</evidence>
<evidence type="ECO:0000256" key="11">
    <source>
        <dbReference type="ARBA" id="ARBA00022878"/>
    </source>
</evidence>
<dbReference type="Pfam" id="PF04209">
    <property type="entry name" value="HgmA_C"/>
    <property type="match status" value="1"/>
</dbReference>
<dbReference type="Pfam" id="PF00766">
    <property type="entry name" value="ETF_alpha"/>
    <property type="match status" value="1"/>
</dbReference>
<feature type="binding site" evidence="18">
    <location>
        <position position="489"/>
    </location>
    <ligand>
        <name>homogentisate</name>
        <dbReference type="ChEBI" id="CHEBI:16169"/>
    </ligand>
</feature>
<dbReference type="CDD" id="cd07000">
    <property type="entry name" value="cupin_HGO_N"/>
    <property type="match status" value="1"/>
</dbReference>
<comment type="caution">
    <text evidence="22">The sequence shown here is derived from an EMBL/GenBank/DDBJ whole genome shotgun (WGS) entry which is preliminary data.</text>
</comment>
<keyword evidence="11" id="KW-0828">Tyrosine catabolism</keyword>
<sequence length="516" mass="56070">MSKWIKEDVAKSDRPDLASAKRVVSGGRAVKSAEGFKVIYDLADKIGAGVGASRAAVDAGYCDNSLQVGQTGRIVAPELYIAIGISGAIQHLAGMKDSKVIVAINKDADAPIFQIADYGLVGDLFTIVPELMEKVHPGPNAAPDPYEYQSGFGNHFSSSALPNALPVGQNTPQVCPYGLYAEQLSGTAFTVGRSGNQRSWLYRIRPSVMHRPFTRYQENPFVVGAFNDQTSTVTPTQIRWLPFDIPENSVDFVDGLRTLGGAGDPAVKNGLAVHIYTASRSMDRRAFCSSDGDILLVPQQGRLDITTEFGKLMVAPNEIAVIQRGMRFAVSVPDGPSRGYMLEVYDGHFELPDLGPIGANGLANPRDFQTPTAQYVNQTEEWTIVNKFQGCLFAATQDHSPFDVVAWHGNYAPYKYNLAYFNVVGSVSFDHIDPSVFTVLTCKSAHPGTAIADFVIFPPRFEVQMGTFRPPYFHRNCMSEFMGLIHGSYEAKRGKFLPGGASLHSTMTPHGPDAAT</sequence>
<evidence type="ECO:0000256" key="6">
    <source>
        <dbReference type="ARBA" id="ARBA00013127"/>
    </source>
</evidence>
<protein>
    <recommendedName>
        <fullName evidence="7">Probable electron transfer flavoprotein subunit alpha, mitochondrial</fullName>
        <ecNumber evidence="6">1.13.11.5</ecNumber>
    </recommendedName>
</protein>
<evidence type="ECO:0000259" key="21">
    <source>
        <dbReference type="Pfam" id="PF20510"/>
    </source>
</evidence>
<dbReference type="InterPro" id="IPR005708">
    <property type="entry name" value="Homogentis_dOase"/>
</dbReference>
<dbReference type="PANTHER" id="PTHR11056">
    <property type="entry name" value="HOMOGENTISATE 1,2-DIOXYGENASE"/>
    <property type="match status" value="1"/>
</dbReference>
<dbReference type="EMBL" id="JANBOJ010000839">
    <property type="protein sequence ID" value="KAJ1718522.1"/>
    <property type="molecule type" value="Genomic_DNA"/>
</dbReference>
<comment type="similarity">
    <text evidence="3">Belongs to the ETF alpha-subunit/FixB family.</text>
</comment>
<evidence type="ECO:0000256" key="9">
    <source>
        <dbReference type="ARBA" id="ARBA00022723"/>
    </source>
</evidence>
<proteinExistence type="inferred from homology"/>
<feature type="binding site" evidence="18">
    <location>
        <position position="480"/>
    </location>
    <ligand>
        <name>Fe cation</name>
        <dbReference type="ChEBI" id="CHEBI:24875"/>
    </ligand>
</feature>
<reference evidence="22" key="1">
    <citation type="submission" date="2022-07" db="EMBL/GenBank/DDBJ databases">
        <title>Phylogenomic reconstructions and comparative analyses of Kickxellomycotina fungi.</title>
        <authorList>
            <person name="Reynolds N.K."/>
            <person name="Stajich J.E."/>
            <person name="Barry K."/>
            <person name="Grigoriev I.V."/>
            <person name="Crous P."/>
            <person name="Smith M.E."/>
        </authorList>
    </citation>
    <scope>NUCLEOTIDE SEQUENCE</scope>
    <source>
        <strain evidence="22">NBRC 32514</strain>
    </source>
</reference>
<evidence type="ECO:0000256" key="17">
    <source>
        <dbReference type="PIRSR" id="PIRSR605708-1"/>
    </source>
</evidence>
<keyword evidence="8" id="KW-0285">Flavoprotein</keyword>